<proteinExistence type="predicted"/>
<reference evidence="1" key="1">
    <citation type="submission" date="2017-04" db="EMBL/GenBank/DDBJ databases">
        <title>Population genomics of picophytoplankton unveils novel chromosome hypervariability.</title>
        <authorList>
            <consortium name="DOE Joint Genome Institute"/>
            <person name="Blanc-Mathieu R."/>
            <person name="Krasovec M."/>
            <person name="Hebrard M."/>
            <person name="Yau S."/>
            <person name="Desgranges E."/>
            <person name="Martin J."/>
            <person name="Schackwitz W."/>
            <person name="Kuo A."/>
            <person name="Salin G."/>
            <person name="Donnadieu C."/>
            <person name="Desdevises Y."/>
            <person name="Sanchez-Ferandin S."/>
            <person name="Moreau H."/>
            <person name="Rivals E."/>
            <person name="Grigoriev I.V."/>
            <person name="Grimsley N."/>
            <person name="Eyre-Walker A."/>
            <person name="Piganeau G."/>
        </authorList>
    </citation>
    <scope>NUCLEOTIDE SEQUENCE [LARGE SCALE GENOMIC DNA]</scope>
    <source>
        <strain evidence="1">RCC 1115</strain>
    </source>
</reference>
<name>A0A1Y5INH8_OSTTA</name>
<dbReference type="AlphaFoldDB" id="A0A1Y5INH8"/>
<gene>
    <name evidence="1" type="ORF">BE221DRAFT_203642</name>
</gene>
<organism evidence="1">
    <name type="scientific">Ostreococcus tauri</name>
    <name type="common">Marine green alga</name>
    <dbReference type="NCBI Taxonomy" id="70448"/>
    <lineage>
        <taxon>Eukaryota</taxon>
        <taxon>Viridiplantae</taxon>
        <taxon>Chlorophyta</taxon>
        <taxon>Mamiellophyceae</taxon>
        <taxon>Mamiellales</taxon>
        <taxon>Bathycoccaceae</taxon>
        <taxon>Ostreococcus</taxon>
    </lineage>
</organism>
<evidence type="ECO:0000313" key="1">
    <source>
        <dbReference type="EMBL" id="OUS48495.1"/>
    </source>
</evidence>
<protein>
    <submittedName>
        <fullName evidence="1">Uncharacterized protein</fullName>
    </submittedName>
</protein>
<dbReference type="EMBL" id="KZ155774">
    <property type="protein sequence ID" value="OUS48495.1"/>
    <property type="molecule type" value="Genomic_DNA"/>
</dbReference>
<accession>A0A1Y5INH8</accession>
<dbReference type="Proteomes" id="UP000195557">
    <property type="component" value="Unassembled WGS sequence"/>
</dbReference>
<sequence>MASSHTDVVLYSKVAMENWTGCSRINTNYLAQFFSRGETKHNKRRSASQEWIEY</sequence>